<dbReference type="STRING" id="1851148.SMSP2_01785"/>
<evidence type="ECO:0000313" key="2">
    <source>
        <dbReference type="Proteomes" id="UP000188181"/>
    </source>
</evidence>
<dbReference type="AlphaFoldDB" id="A0A1Q2MFD8"/>
<keyword evidence="2" id="KW-1185">Reference proteome</keyword>
<organism evidence="1 2">
    <name type="scientific">Limihaloglobus sulfuriphilus</name>
    <dbReference type="NCBI Taxonomy" id="1851148"/>
    <lineage>
        <taxon>Bacteria</taxon>
        <taxon>Pseudomonadati</taxon>
        <taxon>Planctomycetota</taxon>
        <taxon>Phycisphaerae</taxon>
        <taxon>Sedimentisphaerales</taxon>
        <taxon>Sedimentisphaeraceae</taxon>
        <taxon>Limihaloglobus</taxon>
    </lineage>
</organism>
<dbReference type="InterPro" id="IPR036390">
    <property type="entry name" value="WH_DNA-bd_sf"/>
</dbReference>
<name>A0A1Q2MFD8_9BACT</name>
<protein>
    <submittedName>
        <fullName evidence="1">Uncharacterized protein</fullName>
    </submittedName>
</protein>
<accession>A0A1Q2MFD8</accession>
<gene>
    <name evidence="1" type="ORF">SMSP2_01785</name>
</gene>
<dbReference type="Gene3D" id="1.10.10.10">
    <property type="entry name" value="Winged helix-like DNA-binding domain superfamily/Winged helix DNA-binding domain"/>
    <property type="match status" value="1"/>
</dbReference>
<dbReference type="EMBL" id="CP019646">
    <property type="protein sequence ID" value="AQQ71411.1"/>
    <property type="molecule type" value="Genomic_DNA"/>
</dbReference>
<reference evidence="2" key="1">
    <citation type="submission" date="2017-02" db="EMBL/GenBank/DDBJ databases">
        <title>Comparative genomics and description of representatives of a novel lineage of planctomycetes thriving in anoxic sediments.</title>
        <authorList>
            <person name="Spring S."/>
            <person name="Bunk B."/>
            <person name="Sproer C."/>
        </authorList>
    </citation>
    <scope>NUCLEOTIDE SEQUENCE [LARGE SCALE GENOMIC DNA]</scope>
    <source>
        <strain evidence="2">SM-Chi-D1</strain>
    </source>
</reference>
<proteinExistence type="predicted"/>
<dbReference type="KEGG" id="pbas:SMSP2_01785"/>
<evidence type="ECO:0000313" key="1">
    <source>
        <dbReference type="EMBL" id="AQQ71411.1"/>
    </source>
</evidence>
<dbReference type="InterPro" id="IPR036388">
    <property type="entry name" value="WH-like_DNA-bd_sf"/>
</dbReference>
<dbReference type="RefSeq" id="WP_146683590.1">
    <property type="nucleotide sequence ID" value="NZ_CP019646.1"/>
</dbReference>
<dbReference type="OrthoDB" id="9894680at2"/>
<dbReference type="SUPFAM" id="SSF46785">
    <property type="entry name" value="Winged helix' DNA-binding domain"/>
    <property type="match status" value="1"/>
</dbReference>
<sequence>MEFDKASQWLLKSLRRMKLLKQLAQPMTAFQLYKRTGISRRDCSDVIVEMYKAGLLFCLNPKATRSRLFGLTKTGKSIRKQLFPRIEPYYEPDIDWNAYGYVCFSQRSAIILALDSPRSPAGIKRYLRHILPKTRISANNIRNNIPMLKARDIIRTIDTRGVYPEYELTVLGRQLQTLLRRTASPSQ</sequence>
<dbReference type="Proteomes" id="UP000188181">
    <property type="component" value="Chromosome"/>
</dbReference>